<keyword evidence="4" id="KW-1185">Reference proteome</keyword>
<dbReference type="EMBL" id="BAAAGG010000005">
    <property type="protein sequence ID" value="GAA0755535.1"/>
    <property type="molecule type" value="Genomic_DNA"/>
</dbReference>
<dbReference type="Proteomes" id="UP001500185">
    <property type="component" value="Unassembled WGS sequence"/>
</dbReference>
<dbReference type="InterPro" id="IPR036412">
    <property type="entry name" value="HAD-like_sf"/>
</dbReference>
<dbReference type="InterPro" id="IPR023198">
    <property type="entry name" value="PGP-like_dom2"/>
</dbReference>
<gene>
    <name evidence="3" type="ORF">GCM10009433_10140</name>
</gene>
<dbReference type="SUPFAM" id="SSF56784">
    <property type="entry name" value="HAD-like"/>
    <property type="match status" value="1"/>
</dbReference>
<dbReference type="InterPro" id="IPR023214">
    <property type="entry name" value="HAD_sf"/>
</dbReference>
<reference evidence="3 4" key="1">
    <citation type="journal article" date="2019" name="Int. J. Syst. Evol. Microbiol.">
        <title>The Global Catalogue of Microorganisms (GCM) 10K type strain sequencing project: providing services to taxonomists for standard genome sequencing and annotation.</title>
        <authorList>
            <consortium name="The Broad Institute Genomics Platform"/>
            <consortium name="The Broad Institute Genome Sequencing Center for Infectious Disease"/>
            <person name="Wu L."/>
            <person name="Ma J."/>
        </authorList>
    </citation>
    <scope>NUCLEOTIDE SEQUENCE [LARGE SCALE GENOMIC DNA]</scope>
    <source>
        <strain evidence="3 4">JCM 16231</strain>
    </source>
</reference>
<dbReference type="Gene3D" id="3.40.50.1000">
    <property type="entry name" value="HAD superfamily/HAD-like"/>
    <property type="match status" value="1"/>
</dbReference>
<dbReference type="RefSeq" id="WP_224453545.1">
    <property type="nucleotide sequence ID" value="NZ_BAAAGG010000005.1"/>
</dbReference>
<dbReference type="InterPro" id="IPR051540">
    <property type="entry name" value="S-2-haloacid_dehalogenase"/>
</dbReference>
<dbReference type="NCBIfam" id="TIGR01428">
    <property type="entry name" value="HAD_type_II"/>
    <property type="match status" value="1"/>
</dbReference>
<evidence type="ECO:0000256" key="2">
    <source>
        <dbReference type="ARBA" id="ARBA00022801"/>
    </source>
</evidence>
<sequence length="218" mass="24391">MKPQLLIFDINETILDLSPLKESINQLLGSSEGFDQWFPKLIQFAMVETLTGSYSDFGEIGAATLEMTAQSFSKSISEKEIKTTLSIITQLQPHPDVLEGLVNLKKKGFRLVALTNGGKSTLEKQMNYSGLDFYFDSLYSVESVKKFKPHPETYNYVLKKENCDPKNAMLVAAHAWDIVGAQQAGLQTAFIERNGKYLYPNTEKPSLSVKNLTDLIPN</sequence>
<dbReference type="Pfam" id="PF13419">
    <property type="entry name" value="HAD_2"/>
    <property type="match status" value="1"/>
</dbReference>
<comment type="caution">
    <text evidence="3">The sequence shown here is derived from an EMBL/GenBank/DDBJ whole genome shotgun (WGS) entry which is preliminary data.</text>
</comment>
<comment type="similarity">
    <text evidence="1">Belongs to the HAD-like hydrolase superfamily. S-2-haloalkanoic acid dehalogenase family.</text>
</comment>
<dbReference type="InterPro" id="IPR006439">
    <property type="entry name" value="HAD-SF_hydro_IA"/>
</dbReference>
<name>A0ABN1K5U3_9FLAO</name>
<dbReference type="InterPro" id="IPR006328">
    <property type="entry name" value="2-HAD"/>
</dbReference>
<dbReference type="SFLD" id="SFLDG01129">
    <property type="entry name" value="C1.5:_HAD__Beta-PGM__Phosphata"/>
    <property type="match status" value="1"/>
</dbReference>
<evidence type="ECO:0000256" key="1">
    <source>
        <dbReference type="ARBA" id="ARBA00008106"/>
    </source>
</evidence>
<evidence type="ECO:0000313" key="3">
    <source>
        <dbReference type="EMBL" id="GAA0755535.1"/>
    </source>
</evidence>
<dbReference type="SFLD" id="SFLDS00003">
    <property type="entry name" value="Haloacid_Dehalogenase"/>
    <property type="match status" value="1"/>
</dbReference>
<accession>A0ABN1K5U3</accession>
<proteinExistence type="inferred from homology"/>
<dbReference type="InterPro" id="IPR041492">
    <property type="entry name" value="HAD_2"/>
</dbReference>
<dbReference type="PANTHER" id="PTHR43316:SF3">
    <property type="entry name" value="HALOACID DEHALOGENASE, TYPE II (AFU_ORTHOLOGUE AFUA_2G07750)-RELATED"/>
    <property type="match status" value="1"/>
</dbReference>
<organism evidence="3 4">
    <name type="scientific">Psychroflexus lacisalsi</name>
    <dbReference type="NCBI Taxonomy" id="503928"/>
    <lineage>
        <taxon>Bacteria</taxon>
        <taxon>Pseudomonadati</taxon>
        <taxon>Bacteroidota</taxon>
        <taxon>Flavobacteriia</taxon>
        <taxon>Flavobacteriales</taxon>
        <taxon>Flavobacteriaceae</taxon>
        <taxon>Psychroflexus</taxon>
    </lineage>
</organism>
<evidence type="ECO:0000313" key="4">
    <source>
        <dbReference type="Proteomes" id="UP001500185"/>
    </source>
</evidence>
<dbReference type="CDD" id="cd02588">
    <property type="entry name" value="HAD_L2-DEX"/>
    <property type="match status" value="1"/>
</dbReference>
<dbReference type="NCBIfam" id="TIGR01493">
    <property type="entry name" value="HAD-SF-IA-v2"/>
    <property type="match status" value="1"/>
</dbReference>
<dbReference type="PRINTS" id="PR00413">
    <property type="entry name" value="HADHALOGNASE"/>
</dbReference>
<keyword evidence="2" id="KW-0378">Hydrolase</keyword>
<dbReference type="PANTHER" id="PTHR43316">
    <property type="entry name" value="HYDROLASE, HALOACID DELAHOGENASE-RELATED"/>
    <property type="match status" value="1"/>
</dbReference>
<dbReference type="Gene3D" id="1.10.150.240">
    <property type="entry name" value="Putative phosphatase, domain 2"/>
    <property type="match status" value="1"/>
</dbReference>
<protein>
    <submittedName>
        <fullName evidence="3">Haloacid dehalogenase type II</fullName>
    </submittedName>
</protein>